<dbReference type="PATRIC" id="fig|1492898.3.peg.2957"/>
<dbReference type="InterPro" id="IPR017853">
    <property type="entry name" value="GH"/>
</dbReference>
<evidence type="ECO:0000259" key="8">
    <source>
        <dbReference type="Pfam" id="PF02838"/>
    </source>
</evidence>
<accession>A0A172TX02</accession>
<evidence type="ECO:0000256" key="2">
    <source>
        <dbReference type="ARBA" id="ARBA00006285"/>
    </source>
</evidence>
<feature type="domain" description="Glycoside hydrolase family 20 catalytic" evidence="7">
    <location>
        <begin position="145"/>
        <end position="489"/>
    </location>
</feature>
<organism evidence="9 10">
    <name type="scientific">Flavisolibacter tropicus</name>
    <dbReference type="NCBI Taxonomy" id="1492898"/>
    <lineage>
        <taxon>Bacteria</taxon>
        <taxon>Pseudomonadati</taxon>
        <taxon>Bacteroidota</taxon>
        <taxon>Chitinophagia</taxon>
        <taxon>Chitinophagales</taxon>
        <taxon>Chitinophagaceae</taxon>
        <taxon>Flavisolibacter</taxon>
    </lineage>
</organism>
<dbReference type="Gene3D" id="3.30.379.10">
    <property type="entry name" value="Chitobiase/beta-hexosaminidase domain 2-like"/>
    <property type="match status" value="1"/>
</dbReference>
<proteinExistence type="inferred from homology"/>
<dbReference type="InterPro" id="IPR015883">
    <property type="entry name" value="Glyco_hydro_20_cat"/>
</dbReference>
<dbReference type="PANTHER" id="PTHR22600:SF57">
    <property type="entry name" value="BETA-N-ACETYLHEXOSAMINIDASE"/>
    <property type="match status" value="1"/>
</dbReference>
<dbReference type="GO" id="GO:0004563">
    <property type="term" value="F:beta-N-acetylhexosaminidase activity"/>
    <property type="evidence" value="ECO:0007669"/>
    <property type="project" value="UniProtKB-EC"/>
</dbReference>
<evidence type="ECO:0000313" key="9">
    <source>
        <dbReference type="EMBL" id="ANE51404.1"/>
    </source>
</evidence>
<dbReference type="InterPro" id="IPR025705">
    <property type="entry name" value="Beta_hexosaminidase_sua/sub"/>
</dbReference>
<evidence type="ECO:0000313" key="10">
    <source>
        <dbReference type="Proteomes" id="UP000077177"/>
    </source>
</evidence>
<keyword evidence="4" id="KW-0378">Hydrolase</keyword>
<dbReference type="CDD" id="cd06563">
    <property type="entry name" value="GH20_chitobiase-like"/>
    <property type="match status" value="1"/>
</dbReference>
<name>A0A172TX02_9BACT</name>
<keyword evidence="10" id="KW-1185">Reference proteome</keyword>
<evidence type="ECO:0000256" key="3">
    <source>
        <dbReference type="ARBA" id="ARBA00012663"/>
    </source>
</evidence>
<dbReference type="KEGG" id="fla:SY85_13700"/>
<dbReference type="InterPro" id="IPR026876">
    <property type="entry name" value="Fn3_assoc_repeat"/>
</dbReference>
<evidence type="ECO:0000256" key="5">
    <source>
        <dbReference type="ARBA" id="ARBA00023295"/>
    </source>
</evidence>
<evidence type="ECO:0000256" key="6">
    <source>
        <dbReference type="PIRSR" id="PIRSR625705-1"/>
    </source>
</evidence>
<dbReference type="Pfam" id="PF02838">
    <property type="entry name" value="Glyco_hydro_20b"/>
    <property type="match status" value="1"/>
</dbReference>
<dbReference type="Gene3D" id="3.20.20.80">
    <property type="entry name" value="Glycosidases"/>
    <property type="match status" value="1"/>
</dbReference>
<dbReference type="STRING" id="1492898.SY85_13700"/>
<dbReference type="PRINTS" id="PR00738">
    <property type="entry name" value="GLHYDRLASE20"/>
</dbReference>
<dbReference type="GO" id="GO:0030203">
    <property type="term" value="P:glycosaminoglycan metabolic process"/>
    <property type="evidence" value="ECO:0007669"/>
    <property type="project" value="TreeGrafter"/>
</dbReference>
<dbReference type="EMBL" id="CP011390">
    <property type="protein sequence ID" value="ANE51404.1"/>
    <property type="molecule type" value="Genomic_DNA"/>
</dbReference>
<dbReference type="EC" id="3.2.1.52" evidence="3"/>
<evidence type="ECO:0000259" key="7">
    <source>
        <dbReference type="Pfam" id="PF00728"/>
    </source>
</evidence>
<dbReference type="GO" id="GO:0005975">
    <property type="term" value="P:carbohydrate metabolic process"/>
    <property type="evidence" value="ECO:0007669"/>
    <property type="project" value="InterPro"/>
</dbReference>
<evidence type="ECO:0000256" key="4">
    <source>
        <dbReference type="ARBA" id="ARBA00022801"/>
    </source>
</evidence>
<reference evidence="10" key="1">
    <citation type="submission" date="2015-01" db="EMBL/GenBank/DDBJ databases">
        <title>Flavisolibacter sp./LCS9/ whole genome sequencing.</title>
        <authorList>
            <person name="Kim M.K."/>
            <person name="Srinivasan S."/>
            <person name="Lee J.-J."/>
        </authorList>
    </citation>
    <scope>NUCLEOTIDE SEQUENCE [LARGE SCALE GENOMIC DNA]</scope>
    <source>
        <strain evidence="10">LCS9</strain>
    </source>
</reference>
<dbReference type="Pfam" id="PF13287">
    <property type="entry name" value="Fn3_assoc"/>
    <property type="match status" value="1"/>
</dbReference>
<reference evidence="9 10" key="2">
    <citation type="journal article" date="2016" name="Int. J. Syst. Evol. Microbiol.">
        <title>Flavisolibacter tropicus sp. nov., isolated from tropical soil.</title>
        <authorList>
            <person name="Lee J.J."/>
            <person name="Kang M.S."/>
            <person name="Kim G.S."/>
            <person name="Lee C.S."/>
            <person name="Lim S."/>
            <person name="Lee J."/>
            <person name="Roh S.H."/>
            <person name="Kang H."/>
            <person name="Ha J.M."/>
            <person name="Bae S."/>
            <person name="Jung H.Y."/>
            <person name="Kim M.K."/>
        </authorList>
    </citation>
    <scope>NUCLEOTIDE SEQUENCE [LARGE SCALE GENOMIC DNA]</scope>
    <source>
        <strain evidence="9 10">LCS9</strain>
    </source>
</reference>
<comment type="similarity">
    <text evidence="2">Belongs to the glycosyl hydrolase 20 family.</text>
</comment>
<dbReference type="Proteomes" id="UP000077177">
    <property type="component" value="Chromosome"/>
</dbReference>
<protein>
    <recommendedName>
        <fullName evidence="3">beta-N-acetylhexosaminidase</fullName>
        <ecNumber evidence="3">3.2.1.52</ecNumber>
    </recommendedName>
</protein>
<dbReference type="SUPFAM" id="SSF55545">
    <property type="entry name" value="beta-N-acetylhexosaminidase-like domain"/>
    <property type="match status" value="1"/>
</dbReference>
<dbReference type="PANTHER" id="PTHR22600">
    <property type="entry name" value="BETA-HEXOSAMINIDASE"/>
    <property type="match status" value="1"/>
</dbReference>
<feature type="active site" description="Proton donor" evidence="6">
    <location>
        <position position="320"/>
    </location>
</feature>
<comment type="catalytic activity">
    <reaction evidence="1">
        <text>Hydrolysis of terminal non-reducing N-acetyl-D-hexosamine residues in N-acetyl-beta-D-hexosaminides.</text>
        <dbReference type="EC" id="3.2.1.52"/>
    </reaction>
</comment>
<dbReference type="SUPFAM" id="SSF51445">
    <property type="entry name" value="(Trans)glycosidases"/>
    <property type="match status" value="1"/>
</dbReference>
<sequence>MLGSVWLPMQGFSQLNIIPQPAEVIISSAPDSFAITSKTVLVVEQPELQPSADFFNNYLKEVYGFTLKTSKKAVANNAIVLSRSKEDGSVSGAYHMSIGKETITIKANDESGVFYGMQTLVQVLPVQKSLSLNMPQAQINDAPRYQYRGMHLDVARHFYPVDFVKKYIDYLALHKMNVFHWHLTDDQGWRIEIKKYPKLAEVAAYRDGTIIGHFPGTGNDGKRYGGFYTQKEIKEVVQYAAKRYITIIPEIEMPGHASAALTAYPALGCSGGPYKVQQTWGVFNEVYCAGNDSVFAFLQDVIDEVLPLFPSKVIHIGGDECPKESWKKCVRCQQRKKENNLKDEHELQSYFVQRMEKYLNSKGRTLMGWDEILEGGLAPNAVVMSWRGEKGGIEAAKQKHEVIMTPNSPLYFDHYQGKASEEPLAIGGYNTLEKVYAYNPTPKELSAEEGVYIKGVQANIWTEYIPTTQQVEYMLMPRLAALSEVAWTQPSQKSWDGFKQRMETQYQRYSALGVNYAKSAYDVRPTVLLETAASKATVTFATDSYTSQIYYTLDGSEPTMNAKKYTKPFEVRKSVTIKAASFNEGKQLGKTSSQQVILN</sequence>
<gene>
    <name evidence="9" type="ORF">SY85_13700</name>
</gene>
<dbReference type="InterPro" id="IPR029018">
    <property type="entry name" value="Hex-like_dom2"/>
</dbReference>
<feature type="domain" description="Beta-hexosaminidase bacterial type N-terminal" evidence="8">
    <location>
        <begin position="15"/>
        <end position="142"/>
    </location>
</feature>
<keyword evidence="5" id="KW-0326">Glycosidase</keyword>
<evidence type="ECO:0000256" key="1">
    <source>
        <dbReference type="ARBA" id="ARBA00001231"/>
    </source>
</evidence>
<dbReference type="Pfam" id="PF00728">
    <property type="entry name" value="Glyco_hydro_20"/>
    <property type="match status" value="1"/>
</dbReference>
<dbReference type="GO" id="GO:0016020">
    <property type="term" value="C:membrane"/>
    <property type="evidence" value="ECO:0007669"/>
    <property type="project" value="TreeGrafter"/>
</dbReference>
<dbReference type="InterPro" id="IPR015882">
    <property type="entry name" value="HEX_bac_N"/>
</dbReference>
<dbReference type="AlphaFoldDB" id="A0A172TX02"/>